<dbReference type="Proteomes" id="UP000092460">
    <property type="component" value="Unassembled WGS sequence"/>
</dbReference>
<dbReference type="EMBL" id="JXJN01016210">
    <property type="status" value="NOT_ANNOTATED_CDS"/>
    <property type="molecule type" value="Genomic_DNA"/>
</dbReference>
<sequence>MSRNQLPDSSSSPPLRTYRFLQSNQTKLESGSVKREGVVVEESLFSPLSILIGASADIARDRPICECRIRCSIKSAPNNSSLASMRIGTILFTKYSNSNVEPMPQHVRQKADKVCMAKRYQSPPLKRPERPLVVSKGTGLSAKRPTAITP</sequence>
<name>A0A1B0BL42_9MUSC</name>
<dbReference type="EnsemblMetazoa" id="GPPI033539-RA">
    <property type="protein sequence ID" value="GPPI033539-PA"/>
    <property type="gene ID" value="GPPI033539"/>
</dbReference>
<evidence type="ECO:0000313" key="3">
    <source>
        <dbReference type="Proteomes" id="UP000092460"/>
    </source>
</evidence>
<proteinExistence type="predicted"/>
<evidence type="ECO:0000313" key="2">
    <source>
        <dbReference type="EnsemblMetazoa" id="GPPI033539-PA"/>
    </source>
</evidence>
<feature type="region of interest" description="Disordered" evidence="1">
    <location>
        <begin position="120"/>
        <end position="150"/>
    </location>
</feature>
<keyword evidence="3" id="KW-1185">Reference proteome</keyword>
<protein>
    <submittedName>
        <fullName evidence="2">Uncharacterized protein</fullName>
    </submittedName>
</protein>
<reference evidence="3" key="1">
    <citation type="submission" date="2015-01" db="EMBL/GenBank/DDBJ databases">
        <authorList>
            <person name="Aksoy S."/>
            <person name="Warren W."/>
            <person name="Wilson R.K."/>
        </authorList>
    </citation>
    <scope>NUCLEOTIDE SEQUENCE [LARGE SCALE GENOMIC DNA]</scope>
    <source>
        <strain evidence="3">IAEA</strain>
    </source>
</reference>
<dbReference type="AlphaFoldDB" id="A0A1B0BL42"/>
<accession>A0A1B0BL42</accession>
<dbReference type="VEuPathDB" id="VectorBase:GPPI033539"/>
<organism evidence="2 3">
    <name type="scientific">Glossina palpalis gambiensis</name>
    <dbReference type="NCBI Taxonomy" id="67801"/>
    <lineage>
        <taxon>Eukaryota</taxon>
        <taxon>Metazoa</taxon>
        <taxon>Ecdysozoa</taxon>
        <taxon>Arthropoda</taxon>
        <taxon>Hexapoda</taxon>
        <taxon>Insecta</taxon>
        <taxon>Pterygota</taxon>
        <taxon>Neoptera</taxon>
        <taxon>Endopterygota</taxon>
        <taxon>Diptera</taxon>
        <taxon>Brachycera</taxon>
        <taxon>Muscomorpha</taxon>
        <taxon>Hippoboscoidea</taxon>
        <taxon>Glossinidae</taxon>
        <taxon>Glossina</taxon>
    </lineage>
</organism>
<evidence type="ECO:0000256" key="1">
    <source>
        <dbReference type="SAM" id="MobiDB-lite"/>
    </source>
</evidence>
<dbReference type="EMBL" id="JXJN01016211">
    <property type="status" value="NOT_ANNOTATED_CDS"/>
    <property type="molecule type" value="Genomic_DNA"/>
</dbReference>
<reference evidence="2" key="2">
    <citation type="submission" date="2020-05" db="UniProtKB">
        <authorList>
            <consortium name="EnsemblMetazoa"/>
        </authorList>
    </citation>
    <scope>IDENTIFICATION</scope>
    <source>
        <strain evidence="2">IAEA</strain>
    </source>
</reference>